<sequence>MKSKHSSSILKLSTFGFLLANLSFLNILETSKIYGEEENLEQKTSATSEIKDGSNVNSKSSGASLLIGAKGRFGKGAVFKCNLDGKNCEEFLGGNKKFDDPSDVHYKQVTLYQADNFGSGIAVSKSNIYIGSMGRNNKKAADAGSISAANFKEDIGAIFKCNLNGKDCFEFIGGQVGFNKNEEKNIDLYPTDNFGSSLIVMKDRMYVGCMGRDSKTKDELGAIFECGLSEKFCSEIFAGKNKFSEKNNMFKENDAIGSSIFATKNHLFIGAFHKNEGNGRLLKCDLSFKKCEIIDALYLKLITNDSFGASITGNASNIFVGALGRNGIPRTDPALFDIGTVFKCSIEGTNCVEIVGGENKESVTALALSVNDYLGSSVTLTDDYLFIGAMGRKNISGERTGAVYRCDLNGKNCVELLGGKNKDSLSADGITLYDGDQFGSSLAVIPE</sequence>
<protein>
    <submittedName>
        <fullName evidence="1">Uncharacterized protein</fullName>
    </submittedName>
</protein>
<gene>
    <name evidence="1" type="ORF">AXG55_09305</name>
</gene>
<proteinExistence type="predicted"/>
<dbReference type="Proteomes" id="UP000184731">
    <property type="component" value="Chromosome"/>
</dbReference>
<organism evidence="1 2">
    <name type="scientific">Silvanigrella aquatica</name>
    <dbReference type="NCBI Taxonomy" id="1915309"/>
    <lineage>
        <taxon>Bacteria</taxon>
        <taxon>Pseudomonadati</taxon>
        <taxon>Bdellovibrionota</taxon>
        <taxon>Oligoflexia</taxon>
        <taxon>Silvanigrellales</taxon>
        <taxon>Silvanigrellaceae</taxon>
        <taxon>Silvanigrella</taxon>
    </lineage>
</organism>
<dbReference type="EMBL" id="CP017834">
    <property type="protein sequence ID" value="APJ04093.1"/>
    <property type="molecule type" value="Genomic_DNA"/>
</dbReference>
<name>A0A1L4D1L1_9BACT</name>
<keyword evidence="2" id="KW-1185">Reference proteome</keyword>
<dbReference type="RefSeq" id="WP_148697843.1">
    <property type="nucleotide sequence ID" value="NZ_CP017834.1"/>
</dbReference>
<dbReference type="SUPFAM" id="SSF101898">
    <property type="entry name" value="NHL repeat"/>
    <property type="match status" value="1"/>
</dbReference>
<evidence type="ECO:0000313" key="2">
    <source>
        <dbReference type="Proteomes" id="UP000184731"/>
    </source>
</evidence>
<reference evidence="1 2" key="1">
    <citation type="submission" date="2016-10" db="EMBL/GenBank/DDBJ databases">
        <title>Silvanigrella aquatica sp. nov., isolated from a freshwater lake located in the Black Forest, Germany, description of Silvanigrellaceae fam. nov., Silvanigrellales ord. nov., reclassification of the order Bdellovibrionales in the class Oligoflexia, reclassification of the families Bacteriovoracaceae and Halobacteriovoraceae in the new order Bacteriovoracales ord. nov., and reclassification of the family Pseudobacteriovoracaceae in the order Oligoflexiales.</title>
        <authorList>
            <person name="Hahn M.W."/>
            <person name="Schmidt J."/>
            <person name="Koll U."/>
            <person name="Rohde M."/>
            <person name="Verbag S."/>
            <person name="Pitt A."/>
            <person name="Nakai R."/>
            <person name="Naganuma T."/>
            <person name="Lang E."/>
        </authorList>
    </citation>
    <scope>NUCLEOTIDE SEQUENCE [LARGE SCALE GENOMIC DNA]</scope>
    <source>
        <strain evidence="1 2">MWH-Nonnen-W8red</strain>
    </source>
</reference>
<accession>A0A1L4D1L1</accession>
<dbReference type="KEGG" id="saqi:AXG55_09305"/>
<dbReference type="AlphaFoldDB" id="A0A1L4D1L1"/>
<evidence type="ECO:0000313" key="1">
    <source>
        <dbReference type="EMBL" id="APJ04093.1"/>
    </source>
</evidence>
<dbReference type="OrthoDB" id="310143at2"/>
<dbReference type="STRING" id="1915309.AXG55_09305"/>